<dbReference type="SUPFAM" id="SSF55781">
    <property type="entry name" value="GAF domain-like"/>
    <property type="match status" value="1"/>
</dbReference>
<dbReference type="PANTHER" id="PTHR43081:SF11">
    <property type="entry name" value="BLR2264 PROTEIN"/>
    <property type="match status" value="1"/>
</dbReference>
<evidence type="ECO:0000259" key="1">
    <source>
        <dbReference type="PROSITE" id="PS50125"/>
    </source>
</evidence>
<gene>
    <name evidence="2" type="ORF">RFN29_16235</name>
</gene>
<dbReference type="InterPro" id="IPR001054">
    <property type="entry name" value="A/G_cyclase"/>
</dbReference>
<dbReference type="Pfam" id="PF00211">
    <property type="entry name" value="Guanylate_cyc"/>
    <property type="match status" value="1"/>
</dbReference>
<dbReference type="CDD" id="cd07302">
    <property type="entry name" value="CHD"/>
    <property type="match status" value="1"/>
</dbReference>
<evidence type="ECO:0000313" key="2">
    <source>
        <dbReference type="EMBL" id="MDX8493119.1"/>
    </source>
</evidence>
<dbReference type="SMART" id="SM00044">
    <property type="entry name" value="CYCc"/>
    <property type="match status" value="1"/>
</dbReference>
<proteinExistence type="predicted"/>
<protein>
    <submittedName>
        <fullName evidence="2">Adenylate/guanylate cyclase domain-containing protein</fullName>
    </submittedName>
</protein>
<organism evidence="2 3">
    <name type="scientific">Mesorhizobium captivum</name>
    <dbReference type="NCBI Taxonomy" id="3072319"/>
    <lineage>
        <taxon>Bacteria</taxon>
        <taxon>Pseudomonadati</taxon>
        <taxon>Pseudomonadota</taxon>
        <taxon>Alphaproteobacteria</taxon>
        <taxon>Hyphomicrobiales</taxon>
        <taxon>Phyllobacteriaceae</taxon>
        <taxon>Mesorhizobium</taxon>
    </lineage>
</organism>
<comment type="caution">
    <text evidence="2">The sequence shown here is derived from an EMBL/GenBank/DDBJ whole genome shotgun (WGS) entry which is preliminary data.</text>
</comment>
<dbReference type="EMBL" id="JAVIJC010000015">
    <property type="protein sequence ID" value="MDX8493119.1"/>
    <property type="molecule type" value="Genomic_DNA"/>
</dbReference>
<dbReference type="RefSeq" id="WP_320227091.1">
    <property type="nucleotide sequence ID" value="NZ_JAVIJB010000114.1"/>
</dbReference>
<feature type="domain" description="Guanylate cyclase" evidence="1">
    <location>
        <begin position="215"/>
        <end position="340"/>
    </location>
</feature>
<keyword evidence="3" id="KW-1185">Reference proteome</keyword>
<name>A0ABU4Z4X4_9HYPH</name>
<dbReference type="Gene3D" id="3.30.450.40">
    <property type="match status" value="1"/>
</dbReference>
<dbReference type="PROSITE" id="PS50125">
    <property type="entry name" value="GUANYLATE_CYCLASE_2"/>
    <property type="match status" value="1"/>
</dbReference>
<dbReference type="Proteomes" id="UP001271249">
    <property type="component" value="Unassembled WGS sequence"/>
</dbReference>
<reference evidence="2 3" key="1">
    <citation type="submission" date="2023-08" db="EMBL/GenBank/DDBJ databases">
        <title>Implementing the SeqCode for naming new Mesorhizobium species isolated from Vachellia karroo root nodules.</title>
        <authorList>
            <person name="Van Lill M."/>
        </authorList>
    </citation>
    <scope>NUCLEOTIDE SEQUENCE [LARGE SCALE GENOMIC DNA]</scope>
    <source>
        <strain evidence="2 3">VK22B</strain>
    </source>
</reference>
<dbReference type="Gene3D" id="3.30.70.1230">
    <property type="entry name" value="Nucleotide cyclase"/>
    <property type="match status" value="1"/>
</dbReference>
<sequence>MSDLEHNRHAKQAELVTWLIGPARRDCSPEAIVGGLSERLVAAGVALKRVRIGQRLSNPMIGVWGVIWTRGEGAVLYTRPRTTFSTPFYYGSPFQEVIEQRRSVRHSLEHLGPDTHSVYVELAEAGNTDYLALPIEYGDGSVQGGAFTTDRPGGFTVAEIALIESLAPAISAALEPAAMRHSMQSLLEVYLGTGSAGRVVVGAFQRGATTEIDAAVMVTDIRGFTGLSERLAPDALLETMGTHFEIVVDAVHAEGGDVLKFIGDSVLSIFPTEQDGRGGACGRAVRGIERAFDKAKTTLPDLPFVAALHIGPVVYGNIGSVDRLDFTVVGPTVNFASRLEGIAKTLDRRAVCSAEVARSMPADAVRSLGRHVLKGFAETQEVFELVTA</sequence>
<evidence type="ECO:0000313" key="3">
    <source>
        <dbReference type="Proteomes" id="UP001271249"/>
    </source>
</evidence>
<dbReference type="SUPFAM" id="SSF55073">
    <property type="entry name" value="Nucleotide cyclase"/>
    <property type="match status" value="1"/>
</dbReference>
<dbReference type="InterPro" id="IPR029016">
    <property type="entry name" value="GAF-like_dom_sf"/>
</dbReference>
<dbReference type="InterPro" id="IPR029787">
    <property type="entry name" value="Nucleotide_cyclase"/>
</dbReference>
<accession>A0ABU4Z4X4</accession>
<dbReference type="PANTHER" id="PTHR43081">
    <property type="entry name" value="ADENYLATE CYCLASE, TERMINAL-DIFFERENTIATION SPECIFIC-RELATED"/>
    <property type="match status" value="1"/>
</dbReference>
<dbReference type="InterPro" id="IPR050697">
    <property type="entry name" value="Adenylyl/Guanylyl_Cyclase_3/4"/>
</dbReference>